<dbReference type="SUPFAM" id="SSF52540">
    <property type="entry name" value="P-loop containing nucleoside triphosphate hydrolases"/>
    <property type="match status" value="1"/>
</dbReference>
<evidence type="ECO:0000256" key="1">
    <source>
        <dbReference type="SAM" id="Coils"/>
    </source>
</evidence>
<dbReference type="Pfam" id="PF00350">
    <property type="entry name" value="Dynamin_N"/>
    <property type="match status" value="1"/>
</dbReference>
<proteinExistence type="predicted"/>
<dbReference type="InterPro" id="IPR051943">
    <property type="entry name" value="TRAFAC_Dynamin-like_GTPase"/>
</dbReference>
<dbReference type="InterPro" id="IPR045063">
    <property type="entry name" value="Dynamin_N"/>
</dbReference>
<organism evidence="3 4">
    <name type="scientific">Clostridium aestuarii</name>
    <dbReference type="NCBI Taxonomy" id="338193"/>
    <lineage>
        <taxon>Bacteria</taxon>
        <taxon>Bacillati</taxon>
        <taxon>Bacillota</taxon>
        <taxon>Clostridia</taxon>
        <taxon>Eubacteriales</taxon>
        <taxon>Clostridiaceae</taxon>
        <taxon>Clostridium</taxon>
    </lineage>
</organism>
<feature type="coiled-coil region" evidence="1">
    <location>
        <begin position="298"/>
        <end position="346"/>
    </location>
</feature>
<keyword evidence="1" id="KW-0175">Coiled coil</keyword>
<dbReference type="InterPro" id="IPR027417">
    <property type="entry name" value="P-loop_NTPase"/>
</dbReference>
<dbReference type="PANTHER" id="PTHR43681">
    <property type="entry name" value="TRANSMEMBRANE GTPASE FZO"/>
    <property type="match status" value="1"/>
</dbReference>
<name>A0ABT4D3K4_9CLOT</name>
<dbReference type="Proteomes" id="UP001078443">
    <property type="component" value="Unassembled WGS sequence"/>
</dbReference>
<protein>
    <submittedName>
        <fullName evidence="3">Dynamin family protein</fullName>
    </submittedName>
</protein>
<evidence type="ECO:0000313" key="3">
    <source>
        <dbReference type="EMBL" id="MCY6485826.1"/>
    </source>
</evidence>
<dbReference type="PANTHER" id="PTHR43681:SF1">
    <property type="entry name" value="SARCALUMENIN"/>
    <property type="match status" value="1"/>
</dbReference>
<dbReference type="Gene3D" id="3.40.50.300">
    <property type="entry name" value="P-loop containing nucleotide triphosphate hydrolases"/>
    <property type="match status" value="1"/>
</dbReference>
<dbReference type="EMBL" id="JAPQER010000012">
    <property type="protein sequence ID" value="MCY6485826.1"/>
    <property type="molecule type" value="Genomic_DNA"/>
</dbReference>
<sequence>MSFQSYKRKKQEVVELLKNIREKIPVEGVVKIVDQKIRNIENDRFIISIFGHFSNGKSTFLNALMGFGEEILVEDDLPSTAAITKLRAPESEDMLNKAQVIFTNGNKEIIDIKELGKYSAANEEYEVETQIKEVTLFLDSEYLKNGIEIVDTPGFNSTHTVHTEIAKNHVEKSDASIYMFSYDKPGADEEFKFLNYVNKYMNRIFFVVNKIDLCDKTENTVEKTVEELRSKLLIKKVNIEGKEIYPISAKLAKEAISEESEAKKKHSKFEYFKDALGNYLTSEDNLKDRLFEPLSVVQERLKAEREALQDKITACSKDNEELMKELENKKALIGDCEKELKEKKINIKNSVRNVIRNSKANFESSAVQIIDEIKEELSEINSEFDVALADFSGMAIGVYDKFIRNWNNIRINLEDDFIRIIEENIDNDRELQKMENRLTNIIHTSLDIEKIDVSDPAFDFKELDKIDKQIQKRKNEYDRNREKLTRCRNDKTKIDMLTEEKEKLERDIEKLVDKKEMRLESIGEARPVYGTKTVNNEKKRKGILGCIGNALFGPKVVREAESYVDYSSVEFVEKQREKIQSQYSVQVSAQEKKLESKIYEMMAMGDIENQLIDMEFESKEARRIYLDSINKGEEEKTKISQKIIKVSRDNYFKEIKKVCDEYVYTINNFLDNQRNLITNIIEKAIQGERKKLDNMKENLYSITTLANKTPEELQEEMKILYKQLDDVVYVMNEIQEYKEKM</sequence>
<feature type="domain" description="Dynamin N-terminal" evidence="2">
    <location>
        <begin position="47"/>
        <end position="210"/>
    </location>
</feature>
<reference evidence="3" key="1">
    <citation type="submission" date="2022-12" db="EMBL/GenBank/DDBJ databases">
        <authorList>
            <person name="Wang J."/>
        </authorList>
    </citation>
    <scope>NUCLEOTIDE SEQUENCE</scope>
    <source>
        <strain evidence="3">HY-45-18</strain>
    </source>
</reference>
<keyword evidence="4" id="KW-1185">Reference proteome</keyword>
<gene>
    <name evidence="3" type="ORF">OW763_16010</name>
</gene>
<dbReference type="RefSeq" id="WP_268042514.1">
    <property type="nucleotide sequence ID" value="NZ_JAPQER010000012.1"/>
</dbReference>
<comment type="caution">
    <text evidence="3">The sequence shown here is derived from an EMBL/GenBank/DDBJ whole genome shotgun (WGS) entry which is preliminary data.</text>
</comment>
<feature type="coiled-coil region" evidence="1">
    <location>
        <begin position="463"/>
        <end position="521"/>
    </location>
</feature>
<accession>A0ABT4D3K4</accession>
<evidence type="ECO:0000259" key="2">
    <source>
        <dbReference type="Pfam" id="PF00350"/>
    </source>
</evidence>
<evidence type="ECO:0000313" key="4">
    <source>
        <dbReference type="Proteomes" id="UP001078443"/>
    </source>
</evidence>
<dbReference type="CDD" id="cd09912">
    <property type="entry name" value="DLP_2"/>
    <property type="match status" value="1"/>
</dbReference>